<proteinExistence type="inferred from homology"/>
<dbReference type="CDD" id="cd02248">
    <property type="entry name" value="Peptidase_C1A"/>
    <property type="match status" value="1"/>
</dbReference>
<dbReference type="AlphaFoldDB" id="A0A5B7BBI7"/>
<dbReference type="PANTHER" id="PTHR12411">
    <property type="entry name" value="CYSTEINE PROTEASE FAMILY C1-RELATED"/>
    <property type="match status" value="1"/>
</dbReference>
<evidence type="ECO:0000259" key="3">
    <source>
        <dbReference type="SMART" id="SM00645"/>
    </source>
</evidence>
<keyword evidence="2" id="KW-1015">Disulfide bond</keyword>
<dbReference type="InterPro" id="IPR039417">
    <property type="entry name" value="Peptidase_C1A_papain-like"/>
</dbReference>
<dbReference type="GO" id="GO:0008234">
    <property type="term" value="F:cysteine-type peptidase activity"/>
    <property type="evidence" value="ECO:0007669"/>
    <property type="project" value="InterPro"/>
</dbReference>
<dbReference type="InterPro" id="IPR000668">
    <property type="entry name" value="Peptidase_C1A_C"/>
</dbReference>
<evidence type="ECO:0000256" key="1">
    <source>
        <dbReference type="ARBA" id="ARBA00008455"/>
    </source>
</evidence>
<evidence type="ECO:0000313" key="4">
    <source>
        <dbReference type="EMBL" id="MPA66212.1"/>
    </source>
</evidence>
<dbReference type="Pfam" id="PF00112">
    <property type="entry name" value="Peptidase_C1"/>
    <property type="match status" value="1"/>
</dbReference>
<name>A0A5B7BBI7_DAVIN</name>
<keyword evidence="4" id="KW-0378">Hydrolase</keyword>
<evidence type="ECO:0000256" key="2">
    <source>
        <dbReference type="ARBA" id="ARBA00023157"/>
    </source>
</evidence>
<protein>
    <submittedName>
        <fullName evidence="4">Putative low-temperature-induced cysteine proteinase</fullName>
        <ecNumber evidence="4">3.4.22.-</ecNumber>
    </submittedName>
</protein>
<organism evidence="4">
    <name type="scientific">Davidia involucrata</name>
    <name type="common">Dove tree</name>
    <dbReference type="NCBI Taxonomy" id="16924"/>
    <lineage>
        <taxon>Eukaryota</taxon>
        <taxon>Viridiplantae</taxon>
        <taxon>Streptophyta</taxon>
        <taxon>Embryophyta</taxon>
        <taxon>Tracheophyta</taxon>
        <taxon>Spermatophyta</taxon>
        <taxon>Magnoliopsida</taxon>
        <taxon>eudicotyledons</taxon>
        <taxon>Gunneridae</taxon>
        <taxon>Pentapetalae</taxon>
        <taxon>asterids</taxon>
        <taxon>Cornales</taxon>
        <taxon>Nyssaceae</taxon>
        <taxon>Davidia</taxon>
    </lineage>
</organism>
<feature type="domain" description="Peptidase C1A papain C-terminal" evidence="3">
    <location>
        <begin position="50"/>
        <end position="280"/>
    </location>
</feature>
<gene>
    <name evidence="4" type="ORF">Din_035653</name>
</gene>
<dbReference type="EC" id="3.4.22.-" evidence="4"/>
<accession>A0A5B7BBI7</accession>
<dbReference type="EMBL" id="GHES01035653">
    <property type="protein sequence ID" value="MPA66212.1"/>
    <property type="molecule type" value="Transcribed_RNA"/>
</dbReference>
<sequence>MRLLKTILARSLSYNSWSCNEGKMRLLKTFLARSLSYNSWLCNEDVPFHRPERVNWEEKGVLSPVRNQGPTNDCFAISSAGAIESLYAIVRKEKLLLSVQELLDCDDRNASTQELLDSDDRNARSRGGYEDICFEYVMRHGLSLEEDYPYNGDIWQCRKFKKYGRRIISIDGFAYLPPGDIDLLLKAVAVHPVIAYMETGPSFRQYKEGIFEGIEDSRPGDYPELHSVNITDRTPDGREYLIIKNSYGTNWGINGYMHLLMRSRRPLGAAGIYSGPLYPILNDYITSVTMELDTMGMVVWKD</sequence>
<dbReference type="SMART" id="SM00645">
    <property type="entry name" value="Pept_C1"/>
    <property type="match status" value="1"/>
</dbReference>
<dbReference type="Gene3D" id="3.90.70.10">
    <property type="entry name" value="Cysteine proteinases"/>
    <property type="match status" value="1"/>
</dbReference>
<dbReference type="SUPFAM" id="SSF54001">
    <property type="entry name" value="Cysteine proteinases"/>
    <property type="match status" value="1"/>
</dbReference>
<comment type="similarity">
    <text evidence="1">Belongs to the peptidase C1 family.</text>
</comment>
<reference evidence="4" key="1">
    <citation type="submission" date="2019-08" db="EMBL/GenBank/DDBJ databases">
        <title>Reference gene set and small RNA set construction with multiple tissues from Davidia involucrata Baill.</title>
        <authorList>
            <person name="Yang H."/>
            <person name="Zhou C."/>
            <person name="Li G."/>
            <person name="Wang J."/>
            <person name="Gao P."/>
            <person name="Wang M."/>
            <person name="Wang R."/>
            <person name="Zhao Y."/>
        </authorList>
    </citation>
    <scope>NUCLEOTIDE SEQUENCE</scope>
    <source>
        <tissue evidence="4">Mixed with DoveR01_LX</tissue>
    </source>
</reference>
<dbReference type="GO" id="GO:0006508">
    <property type="term" value="P:proteolysis"/>
    <property type="evidence" value="ECO:0007669"/>
    <property type="project" value="InterPro"/>
</dbReference>
<dbReference type="InterPro" id="IPR038765">
    <property type="entry name" value="Papain-like_cys_pep_sf"/>
</dbReference>
<dbReference type="InterPro" id="IPR013128">
    <property type="entry name" value="Peptidase_C1A"/>
</dbReference>